<reference evidence="2" key="1">
    <citation type="submission" date="2022-08" db="UniProtKB">
        <authorList>
            <consortium name="EnsemblMetazoa"/>
        </authorList>
    </citation>
    <scope>IDENTIFICATION</scope>
    <source>
        <strain evidence="2">05x7-T-G4-1.051#20</strain>
    </source>
</reference>
<evidence type="ECO:0000313" key="2">
    <source>
        <dbReference type="EnsemblMetazoa" id="G33068.2:cds"/>
    </source>
</evidence>
<dbReference type="EnsemblMetazoa" id="G33068.2">
    <property type="protein sequence ID" value="G33068.2:cds"/>
    <property type="gene ID" value="G33068"/>
</dbReference>
<accession>A0A8W8MH02</accession>
<organism evidence="2 3">
    <name type="scientific">Magallana gigas</name>
    <name type="common">Pacific oyster</name>
    <name type="synonym">Crassostrea gigas</name>
    <dbReference type="NCBI Taxonomy" id="29159"/>
    <lineage>
        <taxon>Eukaryota</taxon>
        <taxon>Metazoa</taxon>
        <taxon>Spiralia</taxon>
        <taxon>Lophotrochozoa</taxon>
        <taxon>Mollusca</taxon>
        <taxon>Bivalvia</taxon>
        <taxon>Autobranchia</taxon>
        <taxon>Pteriomorphia</taxon>
        <taxon>Ostreida</taxon>
        <taxon>Ostreoidea</taxon>
        <taxon>Ostreidae</taxon>
        <taxon>Magallana</taxon>
    </lineage>
</organism>
<feature type="region of interest" description="Disordered" evidence="1">
    <location>
        <begin position="18"/>
        <end position="59"/>
    </location>
</feature>
<sequence>MTVASSTPLVKSSQLLKIPHGISDISSGESGKQATDSALSGVEELEMGPSTSKKAKGKFSSSFLDPLQLSIDITEESGDEDSDGSEYQPSFNMSLGPMEITDIEDCPGMGCVLPEDNTEDDEEEEEETDFGGGSSVLQVLNADEIPEQLTENTTALVYLNQLRVLANMKVTKCCQVKGCGEDLDISVHHVGSAVYLKWEIQDKGLTVSEVVTDAHLQIGALMKKDYPDMKHSHDIWHAAKNLGKKLLAAGQDKSCTELQKWSKDVVNHFWYVCKTANNMDEFMGMWAGVLHHVVDEHEWQPIRNRDGTLRLQRTFNKKSGRWTVYPVKEKKTYHYIEMMMEWILEKRLEDKEGFHKKQDLEEGDPRRLAGNIALVPPPPTAELAAEKKSRFDQSS</sequence>
<dbReference type="AlphaFoldDB" id="A0A8W8MH02"/>
<feature type="compositionally biased region" description="Polar residues" evidence="1">
    <location>
        <begin position="24"/>
        <end position="38"/>
    </location>
</feature>
<dbReference type="PANTHER" id="PTHR31751:SF7">
    <property type="entry name" value="THAP-TYPE DOMAIN-CONTAINING PROTEIN"/>
    <property type="match status" value="1"/>
</dbReference>
<feature type="compositionally biased region" description="Basic and acidic residues" evidence="1">
    <location>
        <begin position="384"/>
        <end position="395"/>
    </location>
</feature>
<proteinExistence type="predicted"/>
<evidence type="ECO:0000313" key="3">
    <source>
        <dbReference type="Proteomes" id="UP000005408"/>
    </source>
</evidence>
<dbReference type="PANTHER" id="PTHR31751">
    <property type="entry name" value="SI:CH211-108C17.2-RELATED-RELATED"/>
    <property type="match status" value="1"/>
</dbReference>
<feature type="region of interest" description="Disordered" evidence="1">
    <location>
        <begin position="355"/>
        <end position="395"/>
    </location>
</feature>
<name>A0A8W8MH02_MAGGI</name>
<dbReference type="Proteomes" id="UP000005408">
    <property type="component" value="Unassembled WGS sequence"/>
</dbReference>
<feature type="compositionally biased region" description="Basic and acidic residues" evidence="1">
    <location>
        <begin position="355"/>
        <end position="367"/>
    </location>
</feature>
<protein>
    <submittedName>
        <fullName evidence="2">Uncharacterized protein</fullName>
    </submittedName>
</protein>
<evidence type="ECO:0000256" key="1">
    <source>
        <dbReference type="SAM" id="MobiDB-lite"/>
    </source>
</evidence>
<keyword evidence="3" id="KW-1185">Reference proteome</keyword>